<evidence type="ECO:0000313" key="3">
    <source>
        <dbReference type="Proteomes" id="UP000289856"/>
    </source>
</evidence>
<dbReference type="RefSeq" id="WP_130606690.1">
    <property type="nucleotide sequence ID" value="NZ_AP019400.1"/>
</dbReference>
<sequence>MANSGFDNRTAIFLASVCSQTYAQFNNPDGYFVVPAYYEVVSTFRANSLAGAAEKFGFIIQSASDIIVAFRGTSSTTDWIANAIASQSKYKCVKGAGQTHRGMSSIYYSARNQILGVLNKLDSSKALFITGHSLGGALATLCGLDVAVNSPFRNPVVYTFGSPRVGDPTFAKAFSGEVQHSYRVNNRFDVVTHLPPQVYSPPKSDATYHYMHVRNSEPLSFNNGSVPNNHIISSYYSELSKQSPLYSEELSIRNPGLCPVTDRMYPLGLGQFGTF</sequence>
<dbReference type="Gene3D" id="3.40.50.1820">
    <property type="entry name" value="alpha/beta hydrolase"/>
    <property type="match status" value="1"/>
</dbReference>
<reference evidence="2 3" key="1">
    <citation type="submission" date="2019-01" db="EMBL/GenBank/DDBJ databases">
        <title>Complete genome sequence of Cohnella hallensis HS21 isolated from Korean fir (Abies koreana) rhizospheric soil.</title>
        <authorList>
            <person name="Jiang L."/>
            <person name="Kang S.W."/>
            <person name="Kim S."/>
            <person name="Jung J."/>
            <person name="Kim C.Y."/>
            <person name="Kim D.H."/>
            <person name="Kim S.W."/>
            <person name="Lee J."/>
        </authorList>
    </citation>
    <scope>NUCLEOTIDE SEQUENCE [LARGE SCALE GENOMIC DNA]</scope>
    <source>
        <strain evidence="2 3">HS21</strain>
    </source>
</reference>
<dbReference type="PANTHER" id="PTHR45856">
    <property type="entry name" value="ALPHA/BETA-HYDROLASES SUPERFAMILY PROTEIN"/>
    <property type="match status" value="1"/>
</dbReference>
<dbReference type="KEGG" id="cohn:KCTCHS21_16780"/>
<dbReference type="Pfam" id="PF01764">
    <property type="entry name" value="Lipase_3"/>
    <property type="match status" value="1"/>
</dbReference>
<dbReference type="GO" id="GO:0006629">
    <property type="term" value="P:lipid metabolic process"/>
    <property type="evidence" value="ECO:0007669"/>
    <property type="project" value="InterPro"/>
</dbReference>
<proteinExistence type="predicted"/>
<evidence type="ECO:0000259" key="1">
    <source>
        <dbReference type="Pfam" id="PF01764"/>
    </source>
</evidence>
<dbReference type="InterPro" id="IPR002921">
    <property type="entry name" value="Fungal_lipase-type"/>
</dbReference>
<dbReference type="EMBL" id="AP019400">
    <property type="protein sequence ID" value="BBI32279.1"/>
    <property type="molecule type" value="Genomic_DNA"/>
</dbReference>
<dbReference type="PANTHER" id="PTHR45856:SF24">
    <property type="entry name" value="FUNGAL LIPASE-LIKE DOMAIN-CONTAINING PROTEIN"/>
    <property type="match status" value="1"/>
</dbReference>
<dbReference type="Proteomes" id="UP000289856">
    <property type="component" value="Chromosome"/>
</dbReference>
<dbReference type="CDD" id="cd00519">
    <property type="entry name" value="Lipase_3"/>
    <property type="match status" value="1"/>
</dbReference>
<dbReference type="InterPro" id="IPR051218">
    <property type="entry name" value="Sec_MonoDiacylglyc_Lipase"/>
</dbReference>
<feature type="domain" description="Fungal lipase-type" evidence="1">
    <location>
        <begin position="67"/>
        <end position="198"/>
    </location>
</feature>
<gene>
    <name evidence="2" type="ORF">KCTCHS21_16780</name>
</gene>
<keyword evidence="3" id="KW-1185">Reference proteome</keyword>
<dbReference type="SUPFAM" id="SSF53474">
    <property type="entry name" value="alpha/beta-Hydrolases"/>
    <property type="match status" value="1"/>
</dbReference>
<evidence type="ECO:0000313" key="2">
    <source>
        <dbReference type="EMBL" id="BBI32279.1"/>
    </source>
</evidence>
<dbReference type="OrthoDB" id="5522031at2"/>
<name>A0A3T1D2M7_9BACL</name>
<organism evidence="2 3">
    <name type="scientific">Cohnella abietis</name>
    <dbReference type="NCBI Taxonomy" id="2507935"/>
    <lineage>
        <taxon>Bacteria</taxon>
        <taxon>Bacillati</taxon>
        <taxon>Bacillota</taxon>
        <taxon>Bacilli</taxon>
        <taxon>Bacillales</taxon>
        <taxon>Paenibacillaceae</taxon>
        <taxon>Cohnella</taxon>
    </lineage>
</organism>
<protein>
    <submittedName>
        <fullName evidence="2">Lipase</fullName>
    </submittedName>
</protein>
<dbReference type="AlphaFoldDB" id="A0A3T1D2M7"/>
<accession>A0A3T1D2M7</accession>
<dbReference type="InterPro" id="IPR029058">
    <property type="entry name" value="AB_hydrolase_fold"/>
</dbReference>